<dbReference type="GeneID" id="103541125"/>
<comment type="subcellular location">
    <subcellularLocation>
        <location evidence="1">Membrane</location>
        <topology evidence="1">Single-pass type I membrane protein</topology>
    </subcellularLocation>
</comment>
<feature type="domain" description="Ig-like" evidence="11">
    <location>
        <begin position="26"/>
        <end position="142"/>
    </location>
</feature>
<evidence type="ECO:0000256" key="7">
    <source>
        <dbReference type="ARBA" id="ARBA00023319"/>
    </source>
</evidence>
<feature type="domain" description="B30.2/SPRY" evidence="10">
    <location>
        <begin position="299"/>
        <end position="492"/>
    </location>
</feature>
<evidence type="ECO:0000256" key="1">
    <source>
        <dbReference type="ARBA" id="ARBA00004479"/>
    </source>
</evidence>
<evidence type="ECO:0000313" key="14">
    <source>
        <dbReference type="RefSeq" id="XP_070441283.1"/>
    </source>
</evidence>
<dbReference type="InterPro" id="IPR007110">
    <property type="entry name" value="Ig-like_dom"/>
</dbReference>
<evidence type="ECO:0000259" key="10">
    <source>
        <dbReference type="PROSITE" id="PS50188"/>
    </source>
</evidence>
<keyword evidence="4 9" id="KW-0732">Signal</keyword>
<dbReference type="PANTHER" id="PTHR24100">
    <property type="entry name" value="BUTYROPHILIN"/>
    <property type="match status" value="1"/>
</dbReference>
<dbReference type="SMART" id="SM00449">
    <property type="entry name" value="SPRY"/>
    <property type="match status" value="1"/>
</dbReference>
<dbReference type="Pfam" id="PF07686">
    <property type="entry name" value="V-set"/>
    <property type="match status" value="1"/>
</dbReference>
<comment type="similarity">
    <text evidence="2">Belongs to the immunoglobulin superfamily. BTN/MOG family.</text>
</comment>
<evidence type="ECO:0000256" key="6">
    <source>
        <dbReference type="ARBA" id="ARBA00023136"/>
    </source>
</evidence>
<keyword evidence="7" id="KW-0393">Immunoglobulin domain</keyword>
<dbReference type="InterPro" id="IPR050504">
    <property type="entry name" value="IgSF_BTN/MOG"/>
</dbReference>
<dbReference type="SUPFAM" id="SSF49899">
    <property type="entry name" value="Concanavalin A-like lectins/glucanases"/>
    <property type="match status" value="1"/>
</dbReference>
<dbReference type="SUPFAM" id="SSF48726">
    <property type="entry name" value="Immunoglobulin"/>
    <property type="match status" value="2"/>
</dbReference>
<dbReference type="InterPro" id="IPR006574">
    <property type="entry name" value="PRY"/>
</dbReference>
<dbReference type="InterPro" id="IPR003879">
    <property type="entry name" value="Butyrophylin_SPRY"/>
</dbReference>
<dbReference type="Gene3D" id="2.60.40.10">
    <property type="entry name" value="Immunoglobulins"/>
    <property type="match status" value="2"/>
</dbReference>
<dbReference type="CDD" id="cd05713">
    <property type="entry name" value="IgV_MOG_like"/>
    <property type="match status" value="1"/>
</dbReference>
<dbReference type="SMART" id="SM00589">
    <property type="entry name" value="PRY"/>
    <property type="match status" value="1"/>
</dbReference>
<dbReference type="CDD" id="cd15820">
    <property type="entry name" value="SPRY_PRY_BTN3"/>
    <property type="match status" value="1"/>
</dbReference>
<evidence type="ECO:0000256" key="9">
    <source>
        <dbReference type="SAM" id="SignalP"/>
    </source>
</evidence>
<evidence type="ECO:0000256" key="4">
    <source>
        <dbReference type="ARBA" id="ARBA00022729"/>
    </source>
</evidence>
<feature type="transmembrane region" description="Helical" evidence="8">
    <location>
        <begin position="248"/>
        <end position="271"/>
    </location>
</feature>
<dbReference type="Proteomes" id="UP001652662">
    <property type="component" value="Chromosome 19"/>
</dbReference>
<organism evidence="12 13">
    <name type="scientific">Equus przewalskii</name>
    <name type="common">Przewalski's horse</name>
    <name type="synonym">Equus caballus przewalskii</name>
    <dbReference type="NCBI Taxonomy" id="9798"/>
    <lineage>
        <taxon>Eukaryota</taxon>
        <taxon>Metazoa</taxon>
        <taxon>Chordata</taxon>
        <taxon>Craniata</taxon>
        <taxon>Vertebrata</taxon>
        <taxon>Euteleostomi</taxon>
        <taxon>Mammalia</taxon>
        <taxon>Eutheria</taxon>
        <taxon>Laurasiatheria</taxon>
        <taxon>Perissodactyla</taxon>
        <taxon>Equidae</taxon>
        <taxon>Equus</taxon>
    </lineage>
</organism>
<feature type="chain" id="PRO_5045026669" evidence="9">
    <location>
        <begin position="30"/>
        <end position="492"/>
    </location>
</feature>
<dbReference type="PANTHER" id="PTHR24100:SF56">
    <property type="entry name" value="BUTYROPHILIN SUBFAMILY 3 MEMBER A3"/>
    <property type="match status" value="1"/>
</dbReference>
<protein>
    <submittedName>
        <fullName evidence="13 14">Butyrophilin subfamily 3 member A3-like</fullName>
    </submittedName>
</protein>
<dbReference type="SMART" id="SM00409">
    <property type="entry name" value="IG"/>
    <property type="match status" value="1"/>
</dbReference>
<dbReference type="Pfam" id="PF22705">
    <property type="entry name" value="C2-set_3"/>
    <property type="match status" value="1"/>
</dbReference>
<sequence length="492" mass="55709">MKMASSLDFPLLDLFVCLVLVQLLTPCSAQFSVIGPPGPILAMVGEDADLPCHLSPKMSAETMELLWVRSSLREVVYEYANGKEVEENQMAEYRGRTSILRDGITEGKATLRIYGVRVSDSGNYLCYFQDENFYEKAMVELEVAALGSDCHIEMKGHEDGGIHLDCMSTGWYPRPEIQWIDAKGTDMPAVPGPLELDGAGLYAVAASVIVKDDSEDEVSCIIRNPLLRQEKSARISIADPFFWRARPWIVALAGTLPVLLLLLAGAAYFLWKQQQVIEREQAEKEEERRERGYLQRILRRLKSLDYDEWKMALFQAADVILDPNTANPNLLVSEDQRSLQWVDRRQNLPDNPKRFDSDYYVLGCESFTSGRHFWEVEVGDRKNWHVGVCMENVERKYSIYRAPTNGFWTMELSNGEHYQALTYFRTKLTIANPPQRVGVFLDYETGEVSFYNAVDGSHIYTFPQTSFSGPLCPIFGISTLDPTALTICPALT</sequence>
<evidence type="ECO:0000256" key="8">
    <source>
        <dbReference type="SAM" id="Phobius"/>
    </source>
</evidence>
<keyword evidence="3 8" id="KW-0812">Transmembrane</keyword>
<dbReference type="PRINTS" id="PR01407">
    <property type="entry name" value="BUTYPHLNCDUF"/>
</dbReference>
<dbReference type="SMART" id="SM00406">
    <property type="entry name" value="IGv"/>
    <property type="match status" value="1"/>
</dbReference>
<evidence type="ECO:0000256" key="5">
    <source>
        <dbReference type="ARBA" id="ARBA00022989"/>
    </source>
</evidence>
<evidence type="ECO:0000256" key="3">
    <source>
        <dbReference type="ARBA" id="ARBA00022692"/>
    </source>
</evidence>
<proteinExistence type="inferred from homology"/>
<keyword evidence="12" id="KW-1185">Reference proteome</keyword>
<dbReference type="InterPro" id="IPR013320">
    <property type="entry name" value="ConA-like_dom_sf"/>
</dbReference>
<keyword evidence="5 8" id="KW-1133">Transmembrane helix</keyword>
<evidence type="ECO:0000256" key="2">
    <source>
        <dbReference type="ARBA" id="ARBA00007591"/>
    </source>
</evidence>
<feature type="domain" description="Ig-like" evidence="11">
    <location>
        <begin position="164"/>
        <end position="236"/>
    </location>
</feature>
<dbReference type="InterPro" id="IPR013783">
    <property type="entry name" value="Ig-like_fold"/>
</dbReference>
<dbReference type="Pfam" id="PF00622">
    <property type="entry name" value="SPRY"/>
    <property type="match status" value="1"/>
</dbReference>
<dbReference type="Pfam" id="PF13765">
    <property type="entry name" value="PRY"/>
    <property type="match status" value="1"/>
</dbReference>
<dbReference type="RefSeq" id="XP_070441282.1">
    <property type="nucleotide sequence ID" value="XM_070585181.1"/>
</dbReference>
<dbReference type="InterPro" id="IPR001870">
    <property type="entry name" value="B30.2/SPRY"/>
</dbReference>
<accession>A0ABM4LLG1</accession>
<name>A0ABM4LLG1_EQUPR</name>
<evidence type="ECO:0000313" key="13">
    <source>
        <dbReference type="RefSeq" id="XP_070441282.1"/>
    </source>
</evidence>
<dbReference type="InterPro" id="IPR036179">
    <property type="entry name" value="Ig-like_dom_sf"/>
</dbReference>
<gene>
    <name evidence="13 14" type="primary">LOC103541125</name>
</gene>
<dbReference type="InterPro" id="IPR003877">
    <property type="entry name" value="SPRY_dom"/>
</dbReference>
<keyword evidence="6 8" id="KW-0472">Membrane</keyword>
<dbReference type="RefSeq" id="XP_070441283.1">
    <property type="nucleotide sequence ID" value="XM_070585182.1"/>
</dbReference>
<evidence type="ECO:0000259" key="11">
    <source>
        <dbReference type="PROSITE" id="PS50835"/>
    </source>
</evidence>
<dbReference type="PROSITE" id="PS50188">
    <property type="entry name" value="B302_SPRY"/>
    <property type="match status" value="1"/>
</dbReference>
<feature type="signal peptide" evidence="9">
    <location>
        <begin position="1"/>
        <end position="29"/>
    </location>
</feature>
<evidence type="ECO:0000313" key="12">
    <source>
        <dbReference type="Proteomes" id="UP001652662"/>
    </source>
</evidence>
<dbReference type="InterPro" id="IPR037954">
    <property type="entry name" value="SPRY_PRY_BTN3"/>
</dbReference>
<dbReference type="InterPro" id="IPR043136">
    <property type="entry name" value="B30.2/SPRY_sf"/>
</dbReference>
<dbReference type="PROSITE" id="PS50835">
    <property type="entry name" value="IG_LIKE"/>
    <property type="match status" value="2"/>
</dbReference>
<dbReference type="InterPro" id="IPR013106">
    <property type="entry name" value="Ig_V-set"/>
</dbReference>
<dbReference type="Gene3D" id="2.60.120.920">
    <property type="match status" value="1"/>
</dbReference>
<reference evidence="13 14" key="1">
    <citation type="submission" date="2025-05" db="UniProtKB">
        <authorList>
            <consortium name="RefSeq"/>
        </authorList>
    </citation>
    <scope>IDENTIFICATION</scope>
    <source>
        <tissue evidence="13 14">Blood</tissue>
    </source>
</reference>
<dbReference type="InterPro" id="IPR003599">
    <property type="entry name" value="Ig_sub"/>
</dbReference>
<dbReference type="InterPro" id="IPR053896">
    <property type="entry name" value="BTN3A2-like_Ig-C"/>
</dbReference>